<keyword evidence="1" id="KW-1133">Transmembrane helix</keyword>
<proteinExistence type="predicted"/>
<accession>A0A2T5RHD8</accession>
<evidence type="ECO:0000313" key="3">
    <source>
        <dbReference type="EMBL" id="PTV95651.1"/>
    </source>
</evidence>
<dbReference type="PANTHER" id="PTHR37423:SF2">
    <property type="entry name" value="MEMBRANE-BOUND LYTIC MUREIN TRANSGLYCOSYLASE C"/>
    <property type="match status" value="1"/>
</dbReference>
<evidence type="ECO:0000259" key="2">
    <source>
        <dbReference type="Pfam" id="PF01464"/>
    </source>
</evidence>
<gene>
    <name evidence="3" type="ORF">C8C76_12831</name>
</gene>
<name>A0A2T5RHD8_9FIRM</name>
<evidence type="ECO:0000256" key="1">
    <source>
        <dbReference type="SAM" id="Phobius"/>
    </source>
</evidence>
<feature type="transmembrane region" description="Helical" evidence="1">
    <location>
        <begin position="7"/>
        <end position="25"/>
    </location>
</feature>
<keyword evidence="1" id="KW-0812">Transmembrane</keyword>
<dbReference type="Proteomes" id="UP000244089">
    <property type="component" value="Unassembled WGS sequence"/>
</dbReference>
<dbReference type="InterPro" id="IPR023346">
    <property type="entry name" value="Lysozyme-like_dom_sf"/>
</dbReference>
<organism evidence="3 4">
    <name type="scientific">Halanaerobium saccharolyticum</name>
    <dbReference type="NCBI Taxonomy" id="43595"/>
    <lineage>
        <taxon>Bacteria</taxon>
        <taxon>Bacillati</taxon>
        <taxon>Bacillota</taxon>
        <taxon>Clostridia</taxon>
        <taxon>Halanaerobiales</taxon>
        <taxon>Halanaerobiaceae</taxon>
        <taxon>Halanaerobium</taxon>
    </lineage>
</organism>
<dbReference type="PANTHER" id="PTHR37423">
    <property type="entry name" value="SOLUBLE LYTIC MUREIN TRANSGLYCOSYLASE-RELATED"/>
    <property type="match status" value="1"/>
</dbReference>
<dbReference type="CDD" id="cd16896">
    <property type="entry name" value="LT_Slt70-like"/>
    <property type="match status" value="1"/>
</dbReference>
<dbReference type="InterPro" id="IPR008258">
    <property type="entry name" value="Transglycosylase_SLT_dom_1"/>
</dbReference>
<dbReference type="EMBL" id="QAXS01000028">
    <property type="protein sequence ID" value="PTV95651.1"/>
    <property type="molecule type" value="Genomic_DNA"/>
</dbReference>
<comment type="caution">
    <text evidence="3">The sequence shown here is derived from an EMBL/GenBank/DDBJ whole genome shotgun (WGS) entry which is preliminary data.</text>
</comment>
<dbReference type="Gene3D" id="1.10.530.10">
    <property type="match status" value="1"/>
</dbReference>
<reference evidence="3 4" key="1">
    <citation type="submission" date="2018-04" db="EMBL/GenBank/DDBJ databases">
        <title>Subsurface microbial communities from deep shales in Ohio and West Virginia, USA.</title>
        <authorList>
            <person name="Wrighton K."/>
        </authorList>
    </citation>
    <scope>NUCLEOTIDE SEQUENCE [LARGE SCALE GENOMIC DNA]</scope>
    <source>
        <strain evidence="3 4">WC1</strain>
    </source>
</reference>
<evidence type="ECO:0000313" key="4">
    <source>
        <dbReference type="Proteomes" id="UP000244089"/>
    </source>
</evidence>
<feature type="domain" description="Transglycosylase SLT" evidence="2">
    <location>
        <begin position="47"/>
        <end position="154"/>
    </location>
</feature>
<sequence>MQLESKYLTKVIIFFLLSIILFTAANNNFDFWTIRRNLEPVKYQKEIDKYAEEFSLEPELLAAIIYVESRFDKYSISPRGAVGLMQLMPATAHWVAEELGYENFNVKDLDNPDLNIKFGSWYFAYLYQKFDQDLIKTIAAYNAGESNVRKWLNNGWSADLKEKLPFSETDNFVRRVLSTKDYYSGNNLKIYSLSNFNLLFANSAE</sequence>
<keyword evidence="1" id="KW-0472">Membrane</keyword>
<dbReference type="AlphaFoldDB" id="A0A2T5RHD8"/>
<dbReference type="Pfam" id="PF01464">
    <property type="entry name" value="SLT"/>
    <property type="match status" value="1"/>
</dbReference>
<protein>
    <submittedName>
        <fullName evidence="3">Soluble lytic murein transglycosylase</fullName>
    </submittedName>
</protein>
<dbReference type="SUPFAM" id="SSF53955">
    <property type="entry name" value="Lysozyme-like"/>
    <property type="match status" value="1"/>
</dbReference>